<dbReference type="InterPro" id="IPR051086">
    <property type="entry name" value="RNase_D-like"/>
</dbReference>
<evidence type="ECO:0000256" key="3">
    <source>
        <dbReference type="ARBA" id="ARBA00022722"/>
    </source>
</evidence>
<dbReference type="GO" id="GO:0042780">
    <property type="term" value="P:tRNA 3'-end processing"/>
    <property type="evidence" value="ECO:0007669"/>
    <property type="project" value="UniProtKB-UniRule"/>
</dbReference>
<keyword evidence="1 6" id="KW-0963">Cytoplasm</keyword>
<comment type="subcellular location">
    <subcellularLocation>
        <location evidence="6">Cytoplasm</location>
    </subcellularLocation>
</comment>
<dbReference type="GO" id="GO:0033890">
    <property type="term" value="F:ribonuclease D activity"/>
    <property type="evidence" value="ECO:0007669"/>
    <property type="project" value="UniProtKB-UniRule"/>
</dbReference>
<sequence>MQAEYIQDQSALDSFCQSVTSDAVLAVDTEFVRTRTLFPNLGLIQACDGNRLVLIDPLAVTDLTPFWQLLESPEIFKILHSCSEDLEVFLHAGNCKPANMLDSQIAMAFLGHGLSLGYAAMIQHYLEIELDKSESRTNWMKRPLSESQLVYAAADVRYLHQVSGQILQELETAGWFEQAMQDSTRMIDKKFQPLEPQELYLDNKQAFRLNSSQLAVLQQLYAWRYQLAVKRNLPLNFIAKDNTLLILARRKPSNVGAMASYEGIDILDVRHQGKAMLAVIRQATKTPPEHLPKPISRLDSYPGYKNIFKNLKTYLGKLAEQQQLELPVVAGKKHMNQYLSWFWELNDQHLQPEQVDLINGWRGELFEKDLLEFSKGGFKL</sequence>
<dbReference type="SUPFAM" id="SSF53098">
    <property type="entry name" value="Ribonuclease H-like"/>
    <property type="match status" value="1"/>
</dbReference>
<evidence type="ECO:0000313" key="9">
    <source>
        <dbReference type="Proteomes" id="UP000307790"/>
    </source>
</evidence>
<keyword evidence="3 6" id="KW-0540">Nuclease</keyword>
<reference evidence="8 9" key="1">
    <citation type="submission" date="2019-05" db="EMBL/GenBank/DDBJ databases">
        <title>Genome sequences of Thalassotalea litorea 1K03283.</title>
        <authorList>
            <person name="Zhang D."/>
        </authorList>
    </citation>
    <scope>NUCLEOTIDE SEQUENCE [LARGE SCALE GENOMIC DNA]</scope>
    <source>
        <strain evidence="8 9">MCCC 1K03283</strain>
    </source>
</reference>
<protein>
    <recommendedName>
        <fullName evidence="6">Ribonuclease D</fullName>
        <shortName evidence="6">RNase D</shortName>
        <ecNumber evidence="6">3.1.13.5</ecNumber>
    </recommendedName>
</protein>
<dbReference type="InterPro" id="IPR002121">
    <property type="entry name" value="HRDC_dom"/>
</dbReference>
<dbReference type="InterPro" id="IPR010997">
    <property type="entry name" value="HRDC-like_sf"/>
</dbReference>
<dbReference type="Pfam" id="PF00570">
    <property type="entry name" value="HRDC"/>
    <property type="match status" value="1"/>
</dbReference>
<keyword evidence="9" id="KW-1185">Reference proteome</keyword>
<comment type="caution">
    <text evidence="8">The sequence shown here is derived from an EMBL/GenBank/DDBJ whole genome shotgun (WGS) entry which is preliminary data.</text>
</comment>
<evidence type="ECO:0000256" key="4">
    <source>
        <dbReference type="ARBA" id="ARBA00022801"/>
    </source>
</evidence>
<dbReference type="Gene3D" id="1.10.150.80">
    <property type="entry name" value="HRDC domain"/>
    <property type="match status" value="2"/>
</dbReference>
<dbReference type="Pfam" id="PF21293">
    <property type="entry name" value="RNAseD_HRDC_C"/>
    <property type="match status" value="1"/>
</dbReference>
<dbReference type="SUPFAM" id="SSF47819">
    <property type="entry name" value="HRDC-like"/>
    <property type="match status" value="2"/>
</dbReference>
<dbReference type="GO" id="GO:0008408">
    <property type="term" value="F:3'-5' exonuclease activity"/>
    <property type="evidence" value="ECO:0007669"/>
    <property type="project" value="InterPro"/>
</dbReference>
<dbReference type="GO" id="GO:0005737">
    <property type="term" value="C:cytoplasm"/>
    <property type="evidence" value="ECO:0007669"/>
    <property type="project" value="UniProtKB-SubCell"/>
</dbReference>
<evidence type="ECO:0000256" key="5">
    <source>
        <dbReference type="ARBA" id="ARBA00022839"/>
    </source>
</evidence>
<keyword evidence="5 6" id="KW-0269">Exonuclease</keyword>
<dbReference type="PANTHER" id="PTHR47649">
    <property type="entry name" value="RIBONUCLEASE D"/>
    <property type="match status" value="1"/>
</dbReference>
<dbReference type="InterPro" id="IPR002562">
    <property type="entry name" value="3'-5'_exonuclease_dom"/>
</dbReference>
<dbReference type="OrthoDB" id="9800549at2"/>
<dbReference type="PROSITE" id="PS50967">
    <property type="entry name" value="HRDC"/>
    <property type="match status" value="1"/>
</dbReference>
<dbReference type="SMART" id="SM00341">
    <property type="entry name" value="HRDC"/>
    <property type="match status" value="1"/>
</dbReference>
<accession>A0A5R9IQT4</accession>
<dbReference type="EMBL" id="VCBC01000002">
    <property type="protein sequence ID" value="TLU67642.1"/>
    <property type="molecule type" value="Genomic_DNA"/>
</dbReference>
<dbReference type="AlphaFoldDB" id="A0A5R9IQT4"/>
<dbReference type="Gene3D" id="3.30.420.10">
    <property type="entry name" value="Ribonuclease H-like superfamily/Ribonuclease H"/>
    <property type="match status" value="1"/>
</dbReference>
<dbReference type="CDD" id="cd06142">
    <property type="entry name" value="RNaseD_exo"/>
    <property type="match status" value="1"/>
</dbReference>
<comment type="function">
    <text evidence="6">Exonuclease involved in the 3' processing of various precursor tRNAs. Initiates hydrolysis at the 3'-terminus of an RNA molecule and releases 5'-mononucleotides.</text>
</comment>
<organism evidence="8 9">
    <name type="scientific">Thalassotalea litorea</name>
    <dbReference type="NCBI Taxonomy" id="2020715"/>
    <lineage>
        <taxon>Bacteria</taxon>
        <taxon>Pseudomonadati</taxon>
        <taxon>Pseudomonadota</taxon>
        <taxon>Gammaproteobacteria</taxon>
        <taxon>Alteromonadales</taxon>
        <taxon>Colwelliaceae</taxon>
        <taxon>Thalassotalea</taxon>
    </lineage>
</organism>
<evidence type="ECO:0000259" key="7">
    <source>
        <dbReference type="PROSITE" id="PS50967"/>
    </source>
</evidence>
<dbReference type="GO" id="GO:0003676">
    <property type="term" value="F:nucleic acid binding"/>
    <property type="evidence" value="ECO:0007669"/>
    <property type="project" value="InterPro"/>
</dbReference>
<dbReference type="InterPro" id="IPR048579">
    <property type="entry name" value="RNAseD_HRDC_C"/>
</dbReference>
<dbReference type="InterPro" id="IPR012337">
    <property type="entry name" value="RNaseH-like_sf"/>
</dbReference>
<evidence type="ECO:0000256" key="6">
    <source>
        <dbReference type="HAMAP-Rule" id="MF_01899"/>
    </source>
</evidence>
<comment type="catalytic activity">
    <reaction evidence="6">
        <text>Exonucleolytic cleavage that removes extra residues from the 3'-terminus of tRNA to produce 5'-mononucleotides.</text>
        <dbReference type="EC" id="3.1.13.5"/>
    </reaction>
</comment>
<comment type="similarity">
    <text evidence="6">Belongs to the RNase D family.</text>
</comment>
<evidence type="ECO:0000256" key="2">
    <source>
        <dbReference type="ARBA" id="ARBA00022694"/>
    </source>
</evidence>
<dbReference type="Proteomes" id="UP000307790">
    <property type="component" value="Unassembled WGS sequence"/>
</dbReference>
<dbReference type="SMART" id="SM00474">
    <property type="entry name" value="35EXOc"/>
    <property type="match status" value="1"/>
</dbReference>
<name>A0A5R9IQT4_9GAMM</name>
<dbReference type="HAMAP" id="MF_01899">
    <property type="entry name" value="RNase_D"/>
    <property type="match status" value="1"/>
</dbReference>
<dbReference type="GO" id="GO:0000166">
    <property type="term" value="F:nucleotide binding"/>
    <property type="evidence" value="ECO:0007669"/>
    <property type="project" value="InterPro"/>
</dbReference>
<feature type="domain" description="HRDC" evidence="7">
    <location>
        <begin position="210"/>
        <end position="290"/>
    </location>
</feature>
<dbReference type="NCBIfam" id="TIGR01388">
    <property type="entry name" value="rnd"/>
    <property type="match status" value="1"/>
</dbReference>
<evidence type="ECO:0000256" key="1">
    <source>
        <dbReference type="ARBA" id="ARBA00022490"/>
    </source>
</evidence>
<evidence type="ECO:0000313" key="8">
    <source>
        <dbReference type="EMBL" id="TLU67642.1"/>
    </source>
</evidence>
<dbReference type="EC" id="3.1.13.5" evidence="6"/>
<proteinExistence type="inferred from homology"/>
<comment type="cofactor">
    <cofactor evidence="6">
        <name>a divalent metal cation</name>
        <dbReference type="ChEBI" id="CHEBI:60240"/>
    </cofactor>
</comment>
<dbReference type="InterPro" id="IPR044876">
    <property type="entry name" value="HRDC_dom_sf"/>
</dbReference>
<dbReference type="Pfam" id="PF01612">
    <property type="entry name" value="DNA_pol_A_exo1"/>
    <property type="match status" value="1"/>
</dbReference>
<gene>
    <name evidence="6 8" type="primary">rnd</name>
    <name evidence="8" type="ORF">FE810_01465</name>
</gene>
<dbReference type="InterPro" id="IPR006292">
    <property type="entry name" value="RNase_D"/>
</dbReference>
<dbReference type="RefSeq" id="WP_138318245.1">
    <property type="nucleotide sequence ID" value="NZ_VCBC01000002.1"/>
</dbReference>
<dbReference type="PANTHER" id="PTHR47649:SF1">
    <property type="entry name" value="RIBONUCLEASE D"/>
    <property type="match status" value="1"/>
</dbReference>
<keyword evidence="4 6" id="KW-0378">Hydrolase</keyword>
<dbReference type="InterPro" id="IPR036397">
    <property type="entry name" value="RNaseH_sf"/>
</dbReference>
<keyword evidence="2 6" id="KW-0819">tRNA processing</keyword>